<keyword evidence="3" id="KW-1185">Reference proteome</keyword>
<evidence type="ECO:0000313" key="3">
    <source>
        <dbReference type="Proteomes" id="UP001216390"/>
    </source>
</evidence>
<dbReference type="PROSITE" id="PS51318">
    <property type="entry name" value="TAT"/>
    <property type="match status" value="1"/>
</dbReference>
<dbReference type="EMBL" id="CP116942">
    <property type="protein sequence ID" value="WCO66974.1"/>
    <property type="molecule type" value="Genomic_DNA"/>
</dbReference>
<keyword evidence="1" id="KW-1133">Transmembrane helix</keyword>
<evidence type="ECO:0008006" key="4">
    <source>
        <dbReference type="Google" id="ProtNLM"/>
    </source>
</evidence>
<dbReference type="KEGG" id="ima:PO878_20990"/>
<keyword evidence="1" id="KW-0812">Transmembrane</keyword>
<evidence type="ECO:0000256" key="1">
    <source>
        <dbReference type="SAM" id="Phobius"/>
    </source>
</evidence>
<sequence>MSDDRTPPPGAEGDEALLDALGRALAVPVPPADPDRAAHVARLAADAAPAPVAAGGPADPSRRRLLWMGAAAAGGVAAGVTGAVLLVGDDGADEVPTEAVGTLTTTEGVAAEARLIDHTWGLEVLLDVSGLEPGTGYAMTYVDRSDRPVEAGGFVGTDGLMRCRTNGAVLRSEVARFEVTAPDGAVVVRGDLA</sequence>
<accession>A0AAE9Y9Q5</accession>
<dbReference type="Proteomes" id="UP001216390">
    <property type="component" value="Chromosome"/>
</dbReference>
<protein>
    <recommendedName>
        <fullName evidence="4">Anti-sigma factor</fullName>
    </recommendedName>
</protein>
<reference evidence="2" key="1">
    <citation type="submission" date="2023-01" db="EMBL/GenBank/DDBJ databases">
        <title>The diversity of Class Acidimicrobiia in South China Sea sediment environments and the proposal of Iamia marina sp. nov., a novel species of the genus Iamia.</title>
        <authorList>
            <person name="He Y."/>
            <person name="Tian X."/>
        </authorList>
    </citation>
    <scope>NUCLEOTIDE SEQUENCE</scope>
    <source>
        <strain evidence="2">DSM 19957</strain>
    </source>
</reference>
<dbReference type="InterPro" id="IPR006311">
    <property type="entry name" value="TAT_signal"/>
</dbReference>
<dbReference type="RefSeq" id="WP_272736496.1">
    <property type="nucleotide sequence ID" value="NZ_CP116942.1"/>
</dbReference>
<keyword evidence="1" id="KW-0472">Membrane</keyword>
<organism evidence="2 3">
    <name type="scientific">Iamia majanohamensis</name>
    <dbReference type="NCBI Taxonomy" id="467976"/>
    <lineage>
        <taxon>Bacteria</taxon>
        <taxon>Bacillati</taxon>
        <taxon>Actinomycetota</taxon>
        <taxon>Acidimicrobiia</taxon>
        <taxon>Acidimicrobiales</taxon>
        <taxon>Iamiaceae</taxon>
        <taxon>Iamia</taxon>
    </lineage>
</organism>
<evidence type="ECO:0000313" key="2">
    <source>
        <dbReference type="EMBL" id="WCO66974.1"/>
    </source>
</evidence>
<feature type="transmembrane region" description="Helical" evidence="1">
    <location>
        <begin position="65"/>
        <end position="87"/>
    </location>
</feature>
<name>A0AAE9Y9Q5_9ACTN</name>
<dbReference type="AlphaFoldDB" id="A0AAE9Y9Q5"/>
<proteinExistence type="predicted"/>
<gene>
    <name evidence="2" type="ORF">PO878_20990</name>
</gene>